<evidence type="ECO:0000259" key="3">
    <source>
        <dbReference type="PROSITE" id="PS50222"/>
    </source>
</evidence>
<organism evidence="4 5">
    <name type="scientific">Nezara viridula</name>
    <name type="common">Southern green stink bug</name>
    <name type="synonym">Cimex viridulus</name>
    <dbReference type="NCBI Taxonomy" id="85310"/>
    <lineage>
        <taxon>Eukaryota</taxon>
        <taxon>Metazoa</taxon>
        <taxon>Ecdysozoa</taxon>
        <taxon>Arthropoda</taxon>
        <taxon>Hexapoda</taxon>
        <taxon>Insecta</taxon>
        <taxon>Pterygota</taxon>
        <taxon>Neoptera</taxon>
        <taxon>Paraneoptera</taxon>
        <taxon>Hemiptera</taxon>
        <taxon>Heteroptera</taxon>
        <taxon>Panheteroptera</taxon>
        <taxon>Pentatomomorpha</taxon>
        <taxon>Pentatomoidea</taxon>
        <taxon>Pentatomidae</taxon>
        <taxon>Pentatominae</taxon>
        <taxon>Nezara</taxon>
    </lineage>
</organism>
<gene>
    <name evidence="4" type="ORF">NEZAVI_LOCUS9474</name>
</gene>
<dbReference type="Proteomes" id="UP001152798">
    <property type="component" value="Chromosome 4"/>
</dbReference>
<dbReference type="InterPro" id="IPR018247">
    <property type="entry name" value="EF_Hand_1_Ca_BS"/>
</dbReference>
<evidence type="ECO:0000313" key="5">
    <source>
        <dbReference type="Proteomes" id="UP001152798"/>
    </source>
</evidence>
<dbReference type="PROSITE" id="PS00018">
    <property type="entry name" value="EF_HAND_1"/>
    <property type="match status" value="4"/>
</dbReference>
<dbReference type="GO" id="GO:0016460">
    <property type="term" value="C:myosin II complex"/>
    <property type="evidence" value="ECO:0007669"/>
    <property type="project" value="TreeGrafter"/>
</dbReference>
<dbReference type="AlphaFoldDB" id="A0A9P0HDX4"/>
<dbReference type="InterPro" id="IPR011992">
    <property type="entry name" value="EF-hand-dom_pair"/>
</dbReference>
<feature type="domain" description="EF-hand" evidence="3">
    <location>
        <begin position="38"/>
        <end position="73"/>
    </location>
</feature>
<dbReference type="OrthoDB" id="6597534at2759"/>
<dbReference type="InterPro" id="IPR002048">
    <property type="entry name" value="EF_hand_dom"/>
</dbReference>
<feature type="domain" description="EF-hand" evidence="3">
    <location>
        <begin position="148"/>
        <end position="183"/>
    </location>
</feature>
<dbReference type="SUPFAM" id="SSF47473">
    <property type="entry name" value="EF-hand"/>
    <property type="match status" value="1"/>
</dbReference>
<evidence type="ECO:0000256" key="2">
    <source>
        <dbReference type="ARBA" id="ARBA00022837"/>
    </source>
</evidence>
<feature type="domain" description="EF-hand" evidence="3">
    <location>
        <begin position="75"/>
        <end position="110"/>
    </location>
</feature>
<dbReference type="InterPro" id="IPR050230">
    <property type="entry name" value="CALM/Myosin/TropC-like"/>
</dbReference>
<keyword evidence="2" id="KW-0106">Calcium</keyword>
<protein>
    <recommendedName>
        <fullName evidence="3">EF-hand domain-containing protein</fullName>
    </recommendedName>
</protein>
<name>A0A9P0HDX4_NEZVI</name>
<dbReference type="PANTHER" id="PTHR23048:SF0">
    <property type="entry name" value="CALMODULIN LIKE 3"/>
    <property type="match status" value="1"/>
</dbReference>
<reference evidence="4" key="1">
    <citation type="submission" date="2022-01" db="EMBL/GenBank/DDBJ databases">
        <authorList>
            <person name="King R."/>
        </authorList>
    </citation>
    <scope>NUCLEOTIDE SEQUENCE</scope>
</reference>
<dbReference type="SMART" id="SM00054">
    <property type="entry name" value="EFh"/>
    <property type="match status" value="4"/>
</dbReference>
<evidence type="ECO:0000313" key="4">
    <source>
        <dbReference type="EMBL" id="CAH1400175.1"/>
    </source>
</evidence>
<dbReference type="PROSITE" id="PS50222">
    <property type="entry name" value="EF_HAND_2"/>
    <property type="match status" value="4"/>
</dbReference>
<feature type="domain" description="EF-hand" evidence="3">
    <location>
        <begin position="112"/>
        <end position="147"/>
    </location>
</feature>
<dbReference type="EMBL" id="OV725080">
    <property type="protein sequence ID" value="CAH1400175.1"/>
    <property type="molecule type" value="Genomic_DNA"/>
</dbReference>
<accession>A0A9P0HDX4</accession>
<sequence>MWRRNFPKDAASRIQEIFKLNERPPTHDLESRSGFDKKELDGMKDVFRYFDRDQNRHLDQKELKELFKYQVGSQIHEQNFQTVFKKMDLNSDGVISFPEFVSHQSSRNKELPTTKVIHENFALFDRNEDGFLNLDEVRHLLLYMGEEAGRVDLRQLFVAVDSDKDGRITKKEFHKMMRDYFKR</sequence>
<dbReference type="PANTHER" id="PTHR23048">
    <property type="entry name" value="MYOSIN LIGHT CHAIN 1, 3"/>
    <property type="match status" value="1"/>
</dbReference>
<dbReference type="Gene3D" id="1.10.238.10">
    <property type="entry name" value="EF-hand"/>
    <property type="match status" value="2"/>
</dbReference>
<proteinExistence type="predicted"/>
<keyword evidence="5" id="KW-1185">Reference proteome</keyword>
<keyword evidence="1" id="KW-0677">Repeat</keyword>
<dbReference type="Pfam" id="PF13499">
    <property type="entry name" value="EF-hand_7"/>
    <property type="match status" value="2"/>
</dbReference>
<evidence type="ECO:0000256" key="1">
    <source>
        <dbReference type="ARBA" id="ARBA00022737"/>
    </source>
</evidence>
<dbReference type="GO" id="GO:0005509">
    <property type="term" value="F:calcium ion binding"/>
    <property type="evidence" value="ECO:0007669"/>
    <property type="project" value="InterPro"/>
</dbReference>
<dbReference type="FunFam" id="1.10.238.10:FF:000001">
    <property type="entry name" value="Calmodulin 1"/>
    <property type="match status" value="1"/>
</dbReference>